<dbReference type="Proteomes" id="UP000887565">
    <property type="component" value="Unplaced"/>
</dbReference>
<evidence type="ECO:0000256" key="1">
    <source>
        <dbReference type="ARBA" id="ARBA00022734"/>
    </source>
</evidence>
<dbReference type="InterPro" id="IPR013320">
    <property type="entry name" value="ConA-like_dom_sf"/>
</dbReference>
<dbReference type="SUPFAM" id="SSF49899">
    <property type="entry name" value="Concanavalin A-like lectins/glucanases"/>
    <property type="match status" value="1"/>
</dbReference>
<reference evidence="6" key="1">
    <citation type="submission" date="2022-11" db="UniProtKB">
        <authorList>
            <consortium name="WormBaseParasite"/>
        </authorList>
    </citation>
    <scope>IDENTIFICATION</scope>
</reference>
<keyword evidence="3" id="KW-0472">Membrane</keyword>
<dbReference type="Gene3D" id="2.60.120.200">
    <property type="match status" value="1"/>
</dbReference>
<sequence>MATKNDGVPVSKVLVYLFRDCEGIFLIQLGAWSNHQCLILLELASRRRKKGFTVDYTDAAKFLHLTIAEVLWELLLHLALKFGPSEMKQEEKSPLKERHFYYKSKKSCCCSACSFLIVLFLFLVILALFRIPIFAIFTSHNLIMINFTMGSCEFGSNCVSTCLYDLNKHGYSRMNFKNGLRPSSSWINVTGNVTGDQNFSGINVFSHSGRSVLHISVRIRNHTIVLNHRYDNKSFDKNPQNIKNRWFKVGVPFKLNLIPQTVNLQDQSTVRFYVNYVLPNGTLDKIGQRTIRLSPHDSIDDYAAMESYGQIFIASYCYGTCALIK</sequence>
<organism evidence="5 6">
    <name type="scientific">Romanomermis culicivorax</name>
    <name type="common">Nematode worm</name>
    <dbReference type="NCBI Taxonomy" id="13658"/>
    <lineage>
        <taxon>Eukaryota</taxon>
        <taxon>Metazoa</taxon>
        <taxon>Ecdysozoa</taxon>
        <taxon>Nematoda</taxon>
        <taxon>Enoplea</taxon>
        <taxon>Dorylaimia</taxon>
        <taxon>Mermithida</taxon>
        <taxon>Mermithoidea</taxon>
        <taxon>Mermithidae</taxon>
        <taxon>Romanomermis</taxon>
    </lineage>
</organism>
<proteinExistence type="predicted"/>
<evidence type="ECO:0000256" key="3">
    <source>
        <dbReference type="SAM" id="Phobius"/>
    </source>
</evidence>
<feature type="domain" description="Galectin" evidence="4">
    <location>
        <begin position="173"/>
        <end position="319"/>
    </location>
</feature>
<accession>A0A915ILB2</accession>
<dbReference type="GO" id="GO:0030246">
    <property type="term" value="F:carbohydrate binding"/>
    <property type="evidence" value="ECO:0007669"/>
    <property type="project" value="UniProtKB-UniRule"/>
</dbReference>
<evidence type="ECO:0000259" key="4">
    <source>
        <dbReference type="PROSITE" id="PS51304"/>
    </source>
</evidence>
<keyword evidence="5" id="KW-1185">Reference proteome</keyword>
<evidence type="ECO:0000313" key="6">
    <source>
        <dbReference type="WBParaSite" id="nRc.2.0.1.t14967-RA"/>
    </source>
</evidence>
<protein>
    <recommendedName>
        <fullName evidence="2">Galectin</fullName>
    </recommendedName>
</protein>
<feature type="transmembrane region" description="Helical" evidence="3">
    <location>
        <begin position="115"/>
        <end position="137"/>
    </location>
</feature>
<dbReference type="AlphaFoldDB" id="A0A915ILB2"/>
<name>A0A915ILB2_ROMCU</name>
<evidence type="ECO:0000313" key="5">
    <source>
        <dbReference type="Proteomes" id="UP000887565"/>
    </source>
</evidence>
<keyword evidence="3" id="KW-0812">Transmembrane</keyword>
<keyword evidence="3" id="KW-1133">Transmembrane helix</keyword>
<evidence type="ECO:0000256" key="2">
    <source>
        <dbReference type="RuleBase" id="RU102079"/>
    </source>
</evidence>
<dbReference type="Pfam" id="PF00337">
    <property type="entry name" value="Gal-bind_lectin"/>
    <property type="match status" value="1"/>
</dbReference>
<dbReference type="InterPro" id="IPR001079">
    <property type="entry name" value="Galectin_CRD"/>
</dbReference>
<keyword evidence="1 2" id="KW-0430">Lectin</keyword>
<dbReference type="PROSITE" id="PS51304">
    <property type="entry name" value="GALECTIN"/>
    <property type="match status" value="1"/>
</dbReference>
<dbReference type="WBParaSite" id="nRc.2.0.1.t14967-RA">
    <property type="protein sequence ID" value="nRc.2.0.1.t14967-RA"/>
    <property type="gene ID" value="nRc.2.0.1.g14967"/>
</dbReference>